<dbReference type="STRING" id="767769.A0A1L9UTH6"/>
<name>A0A1L9UTH6_ASPBC</name>
<accession>A0A1L9UTH6</accession>
<evidence type="ECO:0000313" key="1">
    <source>
        <dbReference type="EMBL" id="OJJ74900.1"/>
    </source>
</evidence>
<organism evidence="1 2">
    <name type="scientific">Aspergillus brasiliensis (strain CBS 101740 / IMI 381727 / IBT 21946)</name>
    <dbReference type="NCBI Taxonomy" id="767769"/>
    <lineage>
        <taxon>Eukaryota</taxon>
        <taxon>Fungi</taxon>
        <taxon>Dikarya</taxon>
        <taxon>Ascomycota</taxon>
        <taxon>Pezizomycotina</taxon>
        <taxon>Eurotiomycetes</taxon>
        <taxon>Eurotiomycetidae</taxon>
        <taxon>Eurotiales</taxon>
        <taxon>Aspergillaceae</taxon>
        <taxon>Aspergillus</taxon>
        <taxon>Aspergillus subgen. Circumdati</taxon>
    </lineage>
</organism>
<proteinExistence type="predicted"/>
<gene>
    <name evidence="1" type="ORF">ASPBRDRAFT_40134</name>
</gene>
<dbReference type="RefSeq" id="XP_067482148.1">
    <property type="nucleotide sequence ID" value="XM_067624285.1"/>
</dbReference>
<dbReference type="EMBL" id="KV878681">
    <property type="protein sequence ID" value="OJJ74900.1"/>
    <property type="molecule type" value="Genomic_DNA"/>
</dbReference>
<protein>
    <submittedName>
        <fullName evidence="1">Uncharacterized protein</fullName>
    </submittedName>
</protein>
<reference evidence="2" key="1">
    <citation type="journal article" date="2017" name="Genome Biol.">
        <title>Comparative genomics reveals high biological diversity and specific adaptations in the industrially and medically important fungal genus Aspergillus.</title>
        <authorList>
            <person name="de Vries R.P."/>
            <person name="Riley R."/>
            <person name="Wiebenga A."/>
            <person name="Aguilar-Osorio G."/>
            <person name="Amillis S."/>
            <person name="Uchima C.A."/>
            <person name="Anderluh G."/>
            <person name="Asadollahi M."/>
            <person name="Askin M."/>
            <person name="Barry K."/>
            <person name="Battaglia E."/>
            <person name="Bayram O."/>
            <person name="Benocci T."/>
            <person name="Braus-Stromeyer S.A."/>
            <person name="Caldana C."/>
            <person name="Canovas D."/>
            <person name="Cerqueira G.C."/>
            <person name="Chen F."/>
            <person name="Chen W."/>
            <person name="Choi C."/>
            <person name="Clum A."/>
            <person name="Dos Santos R.A."/>
            <person name="Damasio A.R."/>
            <person name="Diallinas G."/>
            <person name="Emri T."/>
            <person name="Fekete E."/>
            <person name="Flipphi M."/>
            <person name="Freyberg S."/>
            <person name="Gallo A."/>
            <person name="Gournas C."/>
            <person name="Habgood R."/>
            <person name="Hainaut M."/>
            <person name="Harispe M.L."/>
            <person name="Henrissat B."/>
            <person name="Hilden K.S."/>
            <person name="Hope R."/>
            <person name="Hossain A."/>
            <person name="Karabika E."/>
            <person name="Karaffa L."/>
            <person name="Karanyi Z."/>
            <person name="Krasevec N."/>
            <person name="Kuo A."/>
            <person name="Kusch H."/>
            <person name="LaButti K."/>
            <person name="Lagendijk E.L."/>
            <person name="Lapidus A."/>
            <person name="Levasseur A."/>
            <person name="Lindquist E."/>
            <person name="Lipzen A."/>
            <person name="Logrieco A.F."/>
            <person name="MacCabe A."/>
            <person name="Maekelae M.R."/>
            <person name="Malavazi I."/>
            <person name="Melin P."/>
            <person name="Meyer V."/>
            <person name="Mielnichuk N."/>
            <person name="Miskei M."/>
            <person name="Molnar A.P."/>
            <person name="Mule G."/>
            <person name="Ngan C.Y."/>
            <person name="Orejas M."/>
            <person name="Orosz E."/>
            <person name="Ouedraogo J.P."/>
            <person name="Overkamp K.M."/>
            <person name="Park H.-S."/>
            <person name="Perrone G."/>
            <person name="Piumi F."/>
            <person name="Punt P.J."/>
            <person name="Ram A.F."/>
            <person name="Ramon A."/>
            <person name="Rauscher S."/>
            <person name="Record E."/>
            <person name="Riano-Pachon D.M."/>
            <person name="Robert V."/>
            <person name="Roehrig J."/>
            <person name="Ruller R."/>
            <person name="Salamov A."/>
            <person name="Salih N.S."/>
            <person name="Samson R.A."/>
            <person name="Sandor E."/>
            <person name="Sanguinetti M."/>
            <person name="Schuetze T."/>
            <person name="Sepcic K."/>
            <person name="Shelest E."/>
            <person name="Sherlock G."/>
            <person name="Sophianopoulou V."/>
            <person name="Squina F.M."/>
            <person name="Sun H."/>
            <person name="Susca A."/>
            <person name="Todd R.B."/>
            <person name="Tsang A."/>
            <person name="Unkles S.E."/>
            <person name="van de Wiele N."/>
            <person name="van Rossen-Uffink D."/>
            <person name="Oliveira J.V."/>
            <person name="Vesth T.C."/>
            <person name="Visser J."/>
            <person name="Yu J.-H."/>
            <person name="Zhou M."/>
            <person name="Andersen M.R."/>
            <person name="Archer D.B."/>
            <person name="Baker S.E."/>
            <person name="Benoit I."/>
            <person name="Brakhage A.A."/>
            <person name="Braus G.H."/>
            <person name="Fischer R."/>
            <person name="Frisvad J.C."/>
            <person name="Goldman G.H."/>
            <person name="Houbraken J."/>
            <person name="Oakley B."/>
            <person name="Pocsi I."/>
            <person name="Scazzocchio C."/>
            <person name="Seiboth B."/>
            <person name="vanKuyk P.A."/>
            <person name="Wortman J."/>
            <person name="Dyer P.S."/>
            <person name="Grigoriev I.V."/>
        </authorList>
    </citation>
    <scope>NUCLEOTIDE SEQUENCE [LARGE SCALE GENOMIC DNA]</scope>
    <source>
        <strain evidence="2">CBS 101740 / IMI 381727 / IBT 21946</strain>
    </source>
</reference>
<dbReference type="VEuPathDB" id="FungiDB:ASPBRDRAFT_40134"/>
<dbReference type="AlphaFoldDB" id="A0A1L9UTH6"/>
<sequence length="53" mass="5879">MSSRERPNLLDVVSSLSSVPGTRNQYAVKITRDWCTQQYVCLTAASLLHHSTG</sequence>
<keyword evidence="2" id="KW-1185">Reference proteome</keyword>
<dbReference type="GeneID" id="93576773"/>
<dbReference type="Proteomes" id="UP000184499">
    <property type="component" value="Unassembled WGS sequence"/>
</dbReference>
<evidence type="ECO:0000313" key="2">
    <source>
        <dbReference type="Proteomes" id="UP000184499"/>
    </source>
</evidence>